<feature type="transmembrane region" description="Helical" evidence="13">
    <location>
        <begin position="95"/>
        <end position="117"/>
    </location>
</feature>
<keyword evidence="6" id="KW-0050">Antiport</keyword>
<evidence type="ECO:0000256" key="5">
    <source>
        <dbReference type="ARBA" id="ARBA00022448"/>
    </source>
</evidence>
<comment type="similarity">
    <text evidence="3">Belongs to the multi antimicrobial extrusion (MATE) (TC 2.A.66.1) family.</text>
</comment>
<evidence type="ECO:0000256" key="3">
    <source>
        <dbReference type="ARBA" id="ARBA00010199"/>
    </source>
</evidence>
<feature type="transmembrane region" description="Helical" evidence="13">
    <location>
        <begin position="361"/>
        <end position="383"/>
    </location>
</feature>
<evidence type="ECO:0000256" key="7">
    <source>
        <dbReference type="ARBA" id="ARBA00022475"/>
    </source>
</evidence>
<comment type="subcellular location">
    <subcellularLocation>
        <location evidence="2">Cell membrane</location>
        <topology evidence="2">Multi-pass membrane protein</topology>
    </subcellularLocation>
</comment>
<gene>
    <name evidence="14" type="ORF">CJ192_07640</name>
</gene>
<dbReference type="AlphaFoldDB" id="A0A2N6UHH6"/>
<evidence type="ECO:0000256" key="4">
    <source>
        <dbReference type="ARBA" id="ARBA00020268"/>
    </source>
</evidence>
<keyword evidence="7" id="KW-1003">Cell membrane</keyword>
<evidence type="ECO:0000256" key="10">
    <source>
        <dbReference type="ARBA" id="ARBA00023065"/>
    </source>
</evidence>
<feature type="transmembrane region" description="Helical" evidence="13">
    <location>
        <begin position="421"/>
        <end position="440"/>
    </location>
</feature>
<dbReference type="GO" id="GO:0015297">
    <property type="term" value="F:antiporter activity"/>
    <property type="evidence" value="ECO:0007669"/>
    <property type="project" value="UniProtKB-KW"/>
</dbReference>
<evidence type="ECO:0000256" key="6">
    <source>
        <dbReference type="ARBA" id="ARBA00022449"/>
    </source>
</evidence>
<dbReference type="GO" id="GO:0005886">
    <property type="term" value="C:plasma membrane"/>
    <property type="evidence" value="ECO:0007669"/>
    <property type="project" value="UniProtKB-SubCell"/>
</dbReference>
<evidence type="ECO:0000313" key="14">
    <source>
        <dbReference type="EMBL" id="PMC81061.1"/>
    </source>
</evidence>
<sequence>MAEVKSEKLGSMPEGKLLFEMSLPIIISMLVQAIYNIIDSIFVARLSEKALTAVAISFPIQNVIIAFSVGISVGVSALLSRYLGMKNQKKANSVAVHGLILAGILSLIFVIIAIFFVESFIKMQSHDPKIISYGNDYLHVVCLFSFGVFFQILFEKLLQSTGLTFYTMITQGVGAIINIILDPIFIFGLFGFPRLEVKGAAIATVVGQITGALVGLSLNLIKNKEIKFSFKNFSMSHLIFKEIFSIGLPAALMNAITSFAVFFINTILRGFGQSAIAAYGVMFKLQSFEFMPILGISNAMVPIISYNYGAKNKERIKKSIKLSITWSTLMIIFGMVIFIAFPEEILNMFSATPKMKEIGIPMIRIISISYLPVGFSIVCASIFQSLSSAGIALFEPFLRQFIILLPLMYIIGQRTGDIDKIWYSFIIAEFIAGLYCVYFLRKDYKEKIEKVMYTD</sequence>
<feature type="transmembrane region" description="Helical" evidence="13">
    <location>
        <begin position="322"/>
        <end position="341"/>
    </location>
</feature>
<reference evidence="14 15" key="1">
    <citation type="submission" date="2017-09" db="EMBL/GenBank/DDBJ databases">
        <title>Bacterial strain isolated from the female urinary microbiota.</title>
        <authorList>
            <person name="Thomas-White K."/>
            <person name="Kumar N."/>
            <person name="Forster S."/>
            <person name="Putonti C."/>
            <person name="Lawley T."/>
            <person name="Wolfe A.J."/>
        </authorList>
    </citation>
    <scope>NUCLEOTIDE SEQUENCE [LARGE SCALE GENOMIC DNA]</scope>
    <source>
        <strain evidence="14 15">UMB0204</strain>
    </source>
</reference>
<dbReference type="Proteomes" id="UP000235658">
    <property type="component" value="Unassembled WGS sequence"/>
</dbReference>
<dbReference type="PIRSF" id="PIRSF006603">
    <property type="entry name" value="DinF"/>
    <property type="match status" value="1"/>
</dbReference>
<keyword evidence="9 13" id="KW-1133">Transmembrane helix</keyword>
<comment type="function">
    <text evidence="1">Multidrug efflux pump.</text>
</comment>
<protein>
    <recommendedName>
        <fullName evidence="4">Probable multidrug resistance protein NorM</fullName>
    </recommendedName>
    <alternativeName>
        <fullName evidence="12">Multidrug-efflux transporter</fullName>
    </alternativeName>
</protein>
<dbReference type="GeneID" id="84579054"/>
<feature type="transmembrane region" description="Helical" evidence="13">
    <location>
        <begin position="390"/>
        <end position="409"/>
    </location>
</feature>
<dbReference type="InterPro" id="IPR050222">
    <property type="entry name" value="MATE_MdtK"/>
</dbReference>
<dbReference type="InterPro" id="IPR002528">
    <property type="entry name" value="MATE_fam"/>
</dbReference>
<evidence type="ECO:0000256" key="9">
    <source>
        <dbReference type="ARBA" id="ARBA00022989"/>
    </source>
</evidence>
<evidence type="ECO:0000256" key="12">
    <source>
        <dbReference type="ARBA" id="ARBA00031636"/>
    </source>
</evidence>
<keyword evidence="5" id="KW-0813">Transport</keyword>
<feature type="transmembrane region" description="Helical" evidence="13">
    <location>
        <begin position="137"/>
        <end position="154"/>
    </location>
</feature>
<dbReference type="GO" id="GO:0042910">
    <property type="term" value="F:xenobiotic transmembrane transporter activity"/>
    <property type="evidence" value="ECO:0007669"/>
    <property type="project" value="InterPro"/>
</dbReference>
<keyword evidence="10" id="KW-0406">Ion transport</keyword>
<feature type="transmembrane region" description="Helical" evidence="13">
    <location>
        <begin position="290"/>
        <end position="310"/>
    </location>
</feature>
<evidence type="ECO:0000256" key="13">
    <source>
        <dbReference type="SAM" id="Phobius"/>
    </source>
</evidence>
<dbReference type="PANTHER" id="PTHR43298:SF2">
    <property type="entry name" value="FMN_FAD EXPORTER YEEO-RELATED"/>
    <property type="match status" value="1"/>
</dbReference>
<name>A0A2N6UHH6_9FIRM</name>
<feature type="transmembrane region" description="Helical" evidence="13">
    <location>
        <begin position="63"/>
        <end position="83"/>
    </location>
</feature>
<evidence type="ECO:0000256" key="1">
    <source>
        <dbReference type="ARBA" id="ARBA00003408"/>
    </source>
</evidence>
<evidence type="ECO:0000313" key="15">
    <source>
        <dbReference type="Proteomes" id="UP000235658"/>
    </source>
</evidence>
<dbReference type="GO" id="GO:0006811">
    <property type="term" value="P:monoatomic ion transport"/>
    <property type="evidence" value="ECO:0007669"/>
    <property type="project" value="UniProtKB-KW"/>
</dbReference>
<feature type="transmembrane region" description="Helical" evidence="13">
    <location>
        <begin position="21"/>
        <end position="43"/>
    </location>
</feature>
<proteinExistence type="inferred from homology"/>
<dbReference type="CDD" id="cd13144">
    <property type="entry name" value="MATE_like_4"/>
    <property type="match status" value="1"/>
</dbReference>
<keyword evidence="8 13" id="KW-0812">Transmembrane</keyword>
<feature type="transmembrane region" description="Helical" evidence="13">
    <location>
        <begin position="175"/>
        <end position="193"/>
    </location>
</feature>
<feature type="transmembrane region" description="Helical" evidence="13">
    <location>
        <begin position="242"/>
        <end position="264"/>
    </location>
</feature>
<organism evidence="14 15">
    <name type="scientific">Anaerococcus hydrogenalis</name>
    <dbReference type="NCBI Taxonomy" id="33029"/>
    <lineage>
        <taxon>Bacteria</taxon>
        <taxon>Bacillati</taxon>
        <taxon>Bacillota</taxon>
        <taxon>Tissierellia</taxon>
        <taxon>Tissierellales</taxon>
        <taxon>Peptoniphilaceae</taxon>
        <taxon>Anaerococcus</taxon>
    </lineage>
</organism>
<evidence type="ECO:0000256" key="2">
    <source>
        <dbReference type="ARBA" id="ARBA00004651"/>
    </source>
</evidence>
<evidence type="ECO:0000256" key="11">
    <source>
        <dbReference type="ARBA" id="ARBA00023136"/>
    </source>
</evidence>
<comment type="caution">
    <text evidence="14">The sequence shown here is derived from an EMBL/GenBank/DDBJ whole genome shotgun (WGS) entry which is preliminary data.</text>
</comment>
<dbReference type="Pfam" id="PF01554">
    <property type="entry name" value="MatE"/>
    <property type="match status" value="2"/>
</dbReference>
<accession>A0A2N6UHH6</accession>
<feature type="transmembrane region" description="Helical" evidence="13">
    <location>
        <begin position="199"/>
        <end position="221"/>
    </location>
</feature>
<dbReference type="InterPro" id="IPR048279">
    <property type="entry name" value="MdtK-like"/>
</dbReference>
<dbReference type="NCBIfam" id="TIGR00797">
    <property type="entry name" value="matE"/>
    <property type="match status" value="1"/>
</dbReference>
<evidence type="ECO:0000256" key="8">
    <source>
        <dbReference type="ARBA" id="ARBA00022692"/>
    </source>
</evidence>
<dbReference type="EMBL" id="PNHP01000005">
    <property type="protein sequence ID" value="PMC81061.1"/>
    <property type="molecule type" value="Genomic_DNA"/>
</dbReference>
<dbReference type="RefSeq" id="WP_102198360.1">
    <property type="nucleotide sequence ID" value="NZ_PNHP01000005.1"/>
</dbReference>
<keyword evidence="11 13" id="KW-0472">Membrane</keyword>
<dbReference type="PANTHER" id="PTHR43298">
    <property type="entry name" value="MULTIDRUG RESISTANCE PROTEIN NORM-RELATED"/>
    <property type="match status" value="1"/>
</dbReference>